<accession>A0A177NAP0</accession>
<keyword evidence="7 11" id="KW-0418">Kinase</keyword>
<gene>
    <name evidence="11" type="ORF">A1355_11690</name>
</gene>
<comment type="catalytic activity">
    <reaction evidence="1">
        <text>ATP + protein L-histidine = ADP + protein N-phospho-L-histidine.</text>
        <dbReference type="EC" id="2.7.13.3"/>
    </reaction>
</comment>
<name>A0A177NAP0_9GAMM</name>
<proteinExistence type="predicted"/>
<dbReference type="Gene3D" id="3.30.565.10">
    <property type="entry name" value="Histidine kinase-like ATPase, C-terminal domain"/>
    <property type="match status" value="1"/>
</dbReference>
<keyword evidence="8" id="KW-1133">Transmembrane helix</keyword>
<feature type="domain" description="Histidine kinase" evidence="10">
    <location>
        <begin position="17"/>
        <end position="227"/>
    </location>
</feature>
<evidence type="ECO:0000256" key="2">
    <source>
        <dbReference type="ARBA" id="ARBA00004370"/>
    </source>
</evidence>
<dbReference type="GO" id="GO:0005886">
    <property type="term" value="C:plasma membrane"/>
    <property type="evidence" value="ECO:0007669"/>
    <property type="project" value="TreeGrafter"/>
</dbReference>
<dbReference type="PANTHER" id="PTHR45436">
    <property type="entry name" value="SENSOR HISTIDINE KINASE YKOH"/>
    <property type="match status" value="1"/>
</dbReference>
<dbReference type="Pfam" id="PF02518">
    <property type="entry name" value="HATPase_c"/>
    <property type="match status" value="1"/>
</dbReference>
<dbReference type="RefSeq" id="WP_064030824.1">
    <property type="nucleotide sequence ID" value="NZ_LUUK01000196.1"/>
</dbReference>
<evidence type="ECO:0000256" key="6">
    <source>
        <dbReference type="ARBA" id="ARBA00022692"/>
    </source>
</evidence>
<dbReference type="AlphaFoldDB" id="A0A177NAP0"/>
<evidence type="ECO:0000256" key="8">
    <source>
        <dbReference type="ARBA" id="ARBA00022989"/>
    </source>
</evidence>
<comment type="subcellular location">
    <subcellularLocation>
        <location evidence="2">Membrane</location>
    </subcellularLocation>
</comment>
<evidence type="ECO:0000256" key="7">
    <source>
        <dbReference type="ARBA" id="ARBA00022777"/>
    </source>
</evidence>
<dbReference type="InterPro" id="IPR050428">
    <property type="entry name" value="TCS_sensor_his_kinase"/>
</dbReference>
<dbReference type="PRINTS" id="PR00344">
    <property type="entry name" value="BCTRLSENSOR"/>
</dbReference>
<dbReference type="PANTHER" id="PTHR45436:SF5">
    <property type="entry name" value="SENSOR HISTIDINE KINASE TRCS"/>
    <property type="match status" value="1"/>
</dbReference>
<reference evidence="12" key="1">
    <citation type="submission" date="2016-03" db="EMBL/GenBank/DDBJ databases">
        <authorList>
            <person name="Heylen K."/>
            <person name="De Vos P."/>
            <person name="Vekeman B."/>
        </authorList>
    </citation>
    <scope>NUCLEOTIDE SEQUENCE [LARGE SCALE GENOMIC DNA]</scope>
    <source>
        <strain evidence="12">R-45383</strain>
    </source>
</reference>
<evidence type="ECO:0000313" key="12">
    <source>
        <dbReference type="Proteomes" id="UP000077628"/>
    </source>
</evidence>
<keyword evidence="12" id="KW-1185">Reference proteome</keyword>
<evidence type="ECO:0000256" key="3">
    <source>
        <dbReference type="ARBA" id="ARBA00012438"/>
    </source>
</evidence>
<dbReference type="EMBL" id="LUUK01000196">
    <property type="protein sequence ID" value="OAI14932.1"/>
    <property type="molecule type" value="Genomic_DNA"/>
</dbReference>
<protein>
    <recommendedName>
        <fullName evidence="3">histidine kinase</fullName>
        <ecNumber evidence="3">2.7.13.3</ecNumber>
    </recommendedName>
</protein>
<dbReference type="InterPro" id="IPR004358">
    <property type="entry name" value="Sig_transdc_His_kin-like_C"/>
</dbReference>
<dbReference type="InterPro" id="IPR003594">
    <property type="entry name" value="HATPase_dom"/>
</dbReference>
<evidence type="ECO:0000256" key="1">
    <source>
        <dbReference type="ARBA" id="ARBA00000085"/>
    </source>
</evidence>
<evidence type="ECO:0000256" key="9">
    <source>
        <dbReference type="ARBA" id="ARBA00023136"/>
    </source>
</evidence>
<sequence length="227" mass="25318">MTARADQAGMFPAVLASTVHDIKNSLGILLELTRQLAVKYQDRAEDINQLEFEATHINHTLMQLLVLYKIDADKFCLMIDAYPVIDILNEARDQQSRLSRLNHVEVVIECPDDLLCFCDYPQITNALATILNNALRYTREKILVSAVEQDGYLRLAIEDDGKGYPSEILDADLSGSVDLDWIGGNTGLGLFFVSVIAALHKNGEQSGYVRVDNRSRLGGARFCLFLP</sequence>
<dbReference type="Proteomes" id="UP000077628">
    <property type="component" value="Unassembled WGS sequence"/>
</dbReference>
<evidence type="ECO:0000313" key="11">
    <source>
        <dbReference type="EMBL" id="OAI14932.1"/>
    </source>
</evidence>
<comment type="caution">
    <text evidence="11">The sequence shown here is derived from an EMBL/GenBank/DDBJ whole genome shotgun (WGS) entry which is preliminary data.</text>
</comment>
<dbReference type="PROSITE" id="PS50109">
    <property type="entry name" value="HIS_KIN"/>
    <property type="match status" value="1"/>
</dbReference>
<keyword evidence="9" id="KW-0472">Membrane</keyword>
<dbReference type="STRING" id="702114.A1355_11690"/>
<dbReference type="GO" id="GO:0004673">
    <property type="term" value="F:protein histidine kinase activity"/>
    <property type="evidence" value="ECO:0007669"/>
    <property type="project" value="UniProtKB-EC"/>
</dbReference>
<dbReference type="GO" id="GO:0000160">
    <property type="term" value="P:phosphorelay signal transduction system"/>
    <property type="evidence" value="ECO:0007669"/>
    <property type="project" value="TreeGrafter"/>
</dbReference>
<keyword evidence="6" id="KW-0812">Transmembrane</keyword>
<evidence type="ECO:0000259" key="10">
    <source>
        <dbReference type="PROSITE" id="PS50109"/>
    </source>
</evidence>
<keyword evidence="4" id="KW-0597">Phosphoprotein</keyword>
<dbReference type="OrthoDB" id="9811306at2"/>
<dbReference type="InterPro" id="IPR036890">
    <property type="entry name" value="HATPase_C_sf"/>
</dbReference>
<keyword evidence="5" id="KW-0808">Transferase</keyword>
<evidence type="ECO:0000256" key="5">
    <source>
        <dbReference type="ARBA" id="ARBA00022679"/>
    </source>
</evidence>
<organism evidence="11 12">
    <name type="scientific">Methylomonas koyamae</name>
    <dbReference type="NCBI Taxonomy" id="702114"/>
    <lineage>
        <taxon>Bacteria</taxon>
        <taxon>Pseudomonadati</taxon>
        <taxon>Pseudomonadota</taxon>
        <taxon>Gammaproteobacteria</taxon>
        <taxon>Methylococcales</taxon>
        <taxon>Methylococcaceae</taxon>
        <taxon>Methylomonas</taxon>
    </lineage>
</organism>
<evidence type="ECO:0000256" key="4">
    <source>
        <dbReference type="ARBA" id="ARBA00022553"/>
    </source>
</evidence>
<dbReference type="InterPro" id="IPR005467">
    <property type="entry name" value="His_kinase_dom"/>
</dbReference>
<dbReference type="SUPFAM" id="SSF55874">
    <property type="entry name" value="ATPase domain of HSP90 chaperone/DNA topoisomerase II/histidine kinase"/>
    <property type="match status" value="1"/>
</dbReference>
<dbReference type="EC" id="2.7.13.3" evidence="3"/>